<organism evidence="1 2">
    <name type="scientific">Leptolyngbya foveolarum</name>
    <dbReference type="NCBI Taxonomy" id="47253"/>
    <lineage>
        <taxon>Bacteria</taxon>
        <taxon>Bacillati</taxon>
        <taxon>Cyanobacteriota</taxon>
        <taxon>Cyanophyceae</taxon>
        <taxon>Leptolyngbyales</taxon>
        <taxon>Leptolyngbyaceae</taxon>
        <taxon>Leptolyngbya group</taxon>
        <taxon>Leptolyngbya</taxon>
    </lineage>
</organism>
<evidence type="ECO:0008006" key="3">
    <source>
        <dbReference type="Google" id="ProtNLM"/>
    </source>
</evidence>
<dbReference type="AlphaFoldDB" id="A0A2W4UBN4"/>
<proteinExistence type="predicted"/>
<reference evidence="1 2" key="2">
    <citation type="submission" date="2018-06" db="EMBL/GenBank/DDBJ databases">
        <title>Metagenomic assembly of (sub)arctic Cyanobacteria and their associated microbiome from non-axenic cultures.</title>
        <authorList>
            <person name="Baurain D."/>
        </authorList>
    </citation>
    <scope>NUCLEOTIDE SEQUENCE [LARGE SCALE GENOMIC DNA]</scope>
    <source>
        <strain evidence="1">ULC129bin1</strain>
    </source>
</reference>
<comment type="caution">
    <text evidence="1">The sequence shown here is derived from an EMBL/GenBank/DDBJ whole genome shotgun (WGS) entry which is preliminary data.</text>
</comment>
<evidence type="ECO:0000313" key="2">
    <source>
        <dbReference type="Proteomes" id="UP000249354"/>
    </source>
</evidence>
<dbReference type="Proteomes" id="UP000249354">
    <property type="component" value="Unassembled WGS sequence"/>
</dbReference>
<name>A0A2W4UBN4_9CYAN</name>
<protein>
    <recommendedName>
        <fullName evidence="3">Anti-sigma factor</fullName>
    </recommendedName>
</protein>
<reference evidence="2" key="1">
    <citation type="submission" date="2018-04" db="EMBL/GenBank/DDBJ databases">
        <authorList>
            <person name="Cornet L."/>
        </authorList>
    </citation>
    <scope>NUCLEOTIDE SEQUENCE [LARGE SCALE GENOMIC DNA]</scope>
</reference>
<accession>A0A2W4UBN4</accession>
<evidence type="ECO:0000313" key="1">
    <source>
        <dbReference type="EMBL" id="PZO17574.1"/>
    </source>
</evidence>
<gene>
    <name evidence="1" type="ORF">DCF25_10930</name>
</gene>
<dbReference type="EMBL" id="QBMC01000066">
    <property type="protein sequence ID" value="PZO17574.1"/>
    <property type="molecule type" value="Genomic_DNA"/>
</dbReference>
<sequence length="107" mass="12436">MTSAEKFEILSAYLDDEASQAERRLVEQWIECDSLFRQQYQAQLRLKSALRSLPASLFDVAIAAEAYPADTQTDFEQTASEPKHILRKPRRYEARQTFYPHGSSHQR</sequence>